<dbReference type="Gene3D" id="3.40.1440.60">
    <property type="entry name" value="PriA, 3(prime) DNA-binding domain"/>
    <property type="match status" value="1"/>
</dbReference>
<proteinExistence type="inferred from homology"/>
<comment type="catalytic activity">
    <reaction evidence="11">
        <text>Couples ATP hydrolysis with the unwinding of duplex DNA by translocating in the 3'-5' direction.</text>
        <dbReference type="EC" id="5.6.2.4"/>
    </reaction>
</comment>
<keyword evidence="10 11" id="KW-0413">Isomerase</keyword>
<comment type="cofactor">
    <cofactor evidence="11">
        <name>Zn(2+)</name>
        <dbReference type="ChEBI" id="CHEBI:29105"/>
    </cofactor>
    <text evidence="11">Binds 2 zinc ions per subunit.</text>
</comment>
<dbReference type="InterPro" id="IPR041236">
    <property type="entry name" value="PriA_C"/>
</dbReference>
<feature type="binding site" evidence="11">
    <location>
        <position position="588"/>
    </location>
    <ligand>
        <name>Zn(2+)</name>
        <dbReference type="ChEBI" id="CHEBI:29105"/>
        <label>2</label>
    </ligand>
</feature>
<evidence type="ECO:0000256" key="1">
    <source>
        <dbReference type="ARBA" id="ARBA00022515"/>
    </source>
</evidence>
<evidence type="ECO:0000256" key="2">
    <source>
        <dbReference type="ARBA" id="ARBA00022705"/>
    </source>
</evidence>
<evidence type="ECO:0000256" key="11">
    <source>
        <dbReference type="HAMAP-Rule" id="MF_00983"/>
    </source>
</evidence>
<feature type="binding site" evidence="11">
    <location>
        <position position="573"/>
    </location>
    <ligand>
        <name>Zn(2+)</name>
        <dbReference type="ChEBI" id="CHEBI:29105"/>
        <label>2</label>
    </ligand>
</feature>
<dbReference type="Gene3D" id="3.40.50.300">
    <property type="entry name" value="P-loop containing nucleotide triphosphate hydrolases"/>
    <property type="match status" value="2"/>
</dbReference>
<comment type="similarity">
    <text evidence="11">Belongs to the helicase family. PriA subfamily.</text>
</comment>
<evidence type="ECO:0000256" key="7">
    <source>
        <dbReference type="ARBA" id="ARBA00022833"/>
    </source>
</evidence>
<dbReference type="RefSeq" id="WP_345593202.1">
    <property type="nucleotide sequence ID" value="NZ_BAABJG010000044.1"/>
</dbReference>
<evidence type="ECO:0000256" key="5">
    <source>
        <dbReference type="ARBA" id="ARBA00022801"/>
    </source>
</evidence>
<feature type="binding site" evidence="11">
    <location>
        <position position="604"/>
    </location>
    <ligand>
        <name>Zn(2+)</name>
        <dbReference type="ChEBI" id="CHEBI:29105"/>
        <label>1</label>
    </ligand>
</feature>
<evidence type="ECO:0000256" key="3">
    <source>
        <dbReference type="ARBA" id="ARBA00022723"/>
    </source>
</evidence>
<dbReference type="InterPro" id="IPR027417">
    <property type="entry name" value="P-loop_NTPase"/>
</dbReference>
<evidence type="ECO:0000259" key="12">
    <source>
        <dbReference type="PROSITE" id="PS51192"/>
    </source>
</evidence>
<feature type="binding site" evidence="11">
    <location>
        <position position="570"/>
    </location>
    <ligand>
        <name>Zn(2+)</name>
        <dbReference type="ChEBI" id="CHEBI:29105"/>
        <label>2</label>
    </ligand>
</feature>
<dbReference type="GO" id="GO:0016787">
    <property type="term" value="F:hydrolase activity"/>
    <property type="evidence" value="ECO:0007669"/>
    <property type="project" value="UniProtKB-KW"/>
</dbReference>
<feature type="binding site" evidence="11">
    <location>
        <position position="564"/>
    </location>
    <ligand>
        <name>Zn(2+)</name>
        <dbReference type="ChEBI" id="CHEBI:29105"/>
        <label>1</label>
    </ligand>
</feature>
<keyword evidence="7 11" id="KW-0862">Zinc</keyword>
<evidence type="ECO:0000256" key="8">
    <source>
        <dbReference type="ARBA" id="ARBA00022840"/>
    </source>
</evidence>
<dbReference type="Pfam" id="PF17764">
    <property type="entry name" value="PriA_3primeBD"/>
    <property type="match status" value="1"/>
</dbReference>
<name>A0ABW3UZS9_9BACL</name>
<dbReference type="InterPro" id="IPR005259">
    <property type="entry name" value="PriA"/>
</dbReference>
<keyword evidence="6 11" id="KW-0347">Helicase</keyword>
<comment type="catalytic activity">
    <reaction evidence="11">
        <text>ATP + H2O = ADP + phosphate + H(+)</text>
        <dbReference type="Rhea" id="RHEA:13065"/>
        <dbReference type="ChEBI" id="CHEBI:15377"/>
        <dbReference type="ChEBI" id="CHEBI:15378"/>
        <dbReference type="ChEBI" id="CHEBI:30616"/>
        <dbReference type="ChEBI" id="CHEBI:43474"/>
        <dbReference type="ChEBI" id="CHEBI:456216"/>
        <dbReference type="EC" id="5.6.2.4"/>
    </reaction>
</comment>
<dbReference type="PROSITE" id="PS51194">
    <property type="entry name" value="HELICASE_CTER"/>
    <property type="match status" value="1"/>
</dbReference>
<evidence type="ECO:0000259" key="13">
    <source>
        <dbReference type="PROSITE" id="PS51194"/>
    </source>
</evidence>
<dbReference type="NCBIfam" id="NF004066">
    <property type="entry name" value="PRK05580.1-3"/>
    <property type="match status" value="1"/>
</dbReference>
<feature type="binding site" evidence="11">
    <location>
        <position position="601"/>
    </location>
    <ligand>
        <name>Zn(2+)</name>
        <dbReference type="ChEBI" id="CHEBI:29105"/>
        <label>1</label>
    </ligand>
</feature>
<dbReference type="Pfam" id="PF18319">
    <property type="entry name" value="Zn_ribbon_PriA"/>
    <property type="match status" value="1"/>
</dbReference>
<comment type="function">
    <text evidence="11">Initiates the restart of stalled replication forks, which reloads the replicative helicase on sites other than the origin of replication. Recognizes and binds to abandoned replication forks and remodels them to uncover a helicase loading site. Promotes assembly of the primosome at these replication forks.</text>
</comment>
<gene>
    <name evidence="11 14" type="primary">priA</name>
    <name evidence="14" type="ORF">ACFQ4B_33950</name>
</gene>
<evidence type="ECO:0000313" key="15">
    <source>
        <dbReference type="Proteomes" id="UP001597180"/>
    </source>
</evidence>
<keyword evidence="2 11" id="KW-0235">DNA replication</keyword>
<dbReference type="Pfam" id="PF00270">
    <property type="entry name" value="DEAD"/>
    <property type="match status" value="1"/>
</dbReference>
<dbReference type="InterPro" id="IPR001650">
    <property type="entry name" value="Helicase_C-like"/>
</dbReference>
<dbReference type="PANTHER" id="PTHR30580:SF0">
    <property type="entry name" value="PRIMOSOMAL PROTEIN N"/>
    <property type="match status" value="1"/>
</dbReference>
<dbReference type="NCBIfam" id="TIGR00595">
    <property type="entry name" value="priA"/>
    <property type="match status" value="2"/>
</dbReference>
<feature type="binding site" evidence="11">
    <location>
        <position position="591"/>
    </location>
    <ligand>
        <name>Zn(2+)</name>
        <dbReference type="ChEBI" id="CHEBI:29105"/>
        <label>2</label>
    </ligand>
</feature>
<comment type="caution">
    <text evidence="14">The sequence shown here is derived from an EMBL/GenBank/DDBJ whole genome shotgun (WGS) entry which is preliminary data.</text>
</comment>
<keyword evidence="9 11" id="KW-0238">DNA-binding</keyword>
<dbReference type="EC" id="5.6.2.4" evidence="11"/>
<dbReference type="PROSITE" id="PS51192">
    <property type="entry name" value="HELICASE_ATP_BIND_1"/>
    <property type="match status" value="1"/>
</dbReference>
<dbReference type="Pfam" id="PF18074">
    <property type="entry name" value="PriA_C"/>
    <property type="match status" value="1"/>
</dbReference>
<dbReference type="InterPro" id="IPR014001">
    <property type="entry name" value="Helicase_ATP-bd"/>
</dbReference>
<dbReference type="SMART" id="SM00490">
    <property type="entry name" value="HELICc"/>
    <property type="match status" value="1"/>
</dbReference>
<keyword evidence="15" id="KW-1185">Reference proteome</keyword>
<dbReference type="EMBL" id="JBHTLU010000056">
    <property type="protein sequence ID" value="MFD1225094.1"/>
    <property type="molecule type" value="Genomic_DNA"/>
</dbReference>
<accession>A0ABW3UZS9</accession>
<keyword evidence="8 11" id="KW-0067">ATP-binding</keyword>
<dbReference type="Proteomes" id="UP001597180">
    <property type="component" value="Unassembled WGS sequence"/>
</dbReference>
<reference evidence="15" key="1">
    <citation type="journal article" date="2019" name="Int. J. Syst. Evol. Microbiol.">
        <title>The Global Catalogue of Microorganisms (GCM) 10K type strain sequencing project: providing services to taxonomists for standard genome sequencing and annotation.</title>
        <authorList>
            <consortium name="The Broad Institute Genomics Platform"/>
            <consortium name="The Broad Institute Genome Sequencing Center for Infectious Disease"/>
            <person name="Wu L."/>
            <person name="Ma J."/>
        </authorList>
    </citation>
    <scope>NUCLEOTIDE SEQUENCE [LARGE SCALE GENOMIC DNA]</scope>
    <source>
        <strain evidence="15">CCUG 53270</strain>
    </source>
</reference>
<dbReference type="PANTHER" id="PTHR30580">
    <property type="entry name" value="PRIMOSOMAL PROTEIN N"/>
    <property type="match status" value="1"/>
</dbReference>
<evidence type="ECO:0000256" key="10">
    <source>
        <dbReference type="ARBA" id="ARBA00023235"/>
    </source>
</evidence>
<dbReference type="CDD" id="cd17929">
    <property type="entry name" value="DEXHc_priA"/>
    <property type="match status" value="1"/>
</dbReference>
<keyword evidence="5 11" id="KW-0378">Hydrolase</keyword>
<dbReference type="InterPro" id="IPR011545">
    <property type="entry name" value="DEAD/DEAH_box_helicase_dom"/>
</dbReference>
<evidence type="ECO:0000256" key="9">
    <source>
        <dbReference type="ARBA" id="ARBA00023125"/>
    </source>
</evidence>
<dbReference type="InterPro" id="IPR041222">
    <property type="entry name" value="PriA_3primeBD"/>
</dbReference>
<feature type="domain" description="Helicase ATP-binding" evidence="12">
    <location>
        <begin position="293"/>
        <end position="444"/>
    </location>
</feature>
<evidence type="ECO:0000256" key="4">
    <source>
        <dbReference type="ARBA" id="ARBA00022741"/>
    </source>
</evidence>
<sequence length="860" mass="97348">MYAKVIVDVPAKQTNRAFDYFVPEAMREWVAVGSRVGVPFGPRKLQGFVVELHQRSDIDPGKVKPIEEVMDLYPPLTPDLVALAHWISQTYLCNEITALQAMIPGALKAKYERHVAAADTSVIPANGQHVLLLPVQQEIIRFVREKGSVEMGALLQKFSSSGAEIKQLIEEGLLIEMQMIKDRMAAKKVLTVFPPDEPERLLEWERELPARAGKQKEVLLYLAEHSYPIKLTELLNELGISASTVKSLADKGWLTIKEVEVFRDPYAQRKFNRTEPLPLMPEQQQVFGKIAQAVTNHEHRVFLLHGVTGSGKTEVYLQSIQTCLDQGREAIVLVPEISLTPQMVERFKGRFGDLVAVLHSRLSHGERYDEWRKIMLKQVRVVIGARSAIFAPFTQIGLIIIDEEHESSYKQEESPKYHARDVAVARASQHDAAVVLGSATPSLESMYGTLPVSAPAVRQQAETVEVQSLPLFDDAESASDTPAVQRVKNDRVRFELLTMHNRVEGRPLPKVQIIDMREELRNGNRSMFSRGLYKAIEERLHKKEQIVLLLNRRGYSTFVMCRTCGYVAQCPHCDISLTYHQSSRAIRCHYCGYAERELTVCPSCSSEHIRHFGTGTQRVEEELSKLFPGIRVIRMDVDTTTEKGSHEKWLTMFRNRQADVLLGTQMVAKGLDFPHVTLVGALAADTVLNLPDFRAAERTFQLLTQVAGRAGRHELPGEVFVQTYAPEHYSIISASRHDYASFMEREMTLRKVHEYPPFHRLILITMSHEQIPLLMRTAEALAGRLKELAKELHPLPVEILGPVASPIARIKDRYRFQCMIKYRGEATISGLVRRAVSAFEDMEKQHKLTISVDVDPQVLM</sequence>
<protein>
    <recommendedName>
        <fullName evidence="11">Replication restart protein PriA</fullName>
    </recommendedName>
    <alternativeName>
        <fullName evidence="11">ATP-dependent DNA helicase PriA</fullName>
        <ecNumber evidence="11">5.6.2.4</ecNumber>
    </alternativeName>
    <alternativeName>
        <fullName evidence="11">DNA 3'-5' helicase PriA</fullName>
    </alternativeName>
</protein>
<comment type="subunit">
    <text evidence="11">Component of the replication restart primosome.</text>
</comment>
<dbReference type="InterPro" id="IPR040498">
    <property type="entry name" value="PriA_CRR"/>
</dbReference>
<dbReference type="Pfam" id="PF00271">
    <property type="entry name" value="Helicase_C"/>
    <property type="match status" value="1"/>
</dbReference>
<dbReference type="CDD" id="cd18804">
    <property type="entry name" value="SF2_C_priA"/>
    <property type="match status" value="1"/>
</dbReference>
<evidence type="ECO:0000256" key="6">
    <source>
        <dbReference type="ARBA" id="ARBA00022806"/>
    </source>
</evidence>
<dbReference type="InterPro" id="IPR042115">
    <property type="entry name" value="PriA_3primeBD_sf"/>
</dbReference>
<dbReference type="SUPFAM" id="SSF52540">
    <property type="entry name" value="P-loop containing nucleoside triphosphate hydrolases"/>
    <property type="match status" value="2"/>
</dbReference>
<keyword evidence="4 11" id="KW-0547">Nucleotide-binding</keyword>
<keyword evidence="3 11" id="KW-0479">Metal-binding</keyword>
<evidence type="ECO:0000313" key="14">
    <source>
        <dbReference type="EMBL" id="MFD1225094.1"/>
    </source>
</evidence>
<dbReference type="SMART" id="SM00487">
    <property type="entry name" value="DEXDc"/>
    <property type="match status" value="1"/>
</dbReference>
<keyword evidence="1 11" id="KW-0639">Primosome</keyword>
<feature type="domain" description="Helicase C-terminal" evidence="13">
    <location>
        <begin position="593"/>
        <end position="764"/>
    </location>
</feature>
<organism evidence="14 15">
    <name type="scientific">Paenibacillus vulneris</name>
    <dbReference type="NCBI Taxonomy" id="1133364"/>
    <lineage>
        <taxon>Bacteria</taxon>
        <taxon>Bacillati</taxon>
        <taxon>Bacillota</taxon>
        <taxon>Bacilli</taxon>
        <taxon>Bacillales</taxon>
        <taxon>Paenibacillaceae</taxon>
        <taxon>Paenibacillus</taxon>
    </lineage>
</organism>
<dbReference type="HAMAP" id="MF_00983">
    <property type="entry name" value="PriA"/>
    <property type="match status" value="1"/>
</dbReference>
<feature type="binding site" evidence="11">
    <location>
        <position position="561"/>
    </location>
    <ligand>
        <name>Zn(2+)</name>
        <dbReference type="ChEBI" id="CHEBI:29105"/>
        <label>1</label>
    </ligand>
</feature>